<dbReference type="GO" id="GO:1990904">
    <property type="term" value="C:ribonucleoprotein complex"/>
    <property type="evidence" value="ECO:0007669"/>
    <property type="project" value="UniProtKB-ARBA"/>
</dbReference>
<gene>
    <name evidence="2" type="ORF">H4R34_000036</name>
</gene>
<dbReference type="GO" id="GO:1902555">
    <property type="term" value="C:endoribonuclease complex"/>
    <property type="evidence" value="ECO:0007669"/>
    <property type="project" value="UniProtKB-ARBA"/>
</dbReference>
<dbReference type="GO" id="GO:0008033">
    <property type="term" value="P:tRNA processing"/>
    <property type="evidence" value="ECO:0007669"/>
    <property type="project" value="UniProtKB-KW"/>
</dbReference>
<evidence type="ECO:0000313" key="2">
    <source>
        <dbReference type="EMBL" id="KAJ1985382.1"/>
    </source>
</evidence>
<keyword evidence="3" id="KW-1185">Reference proteome</keyword>
<proteinExistence type="predicted"/>
<dbReference type="InterPro" id="IPR038085">
    <property type="entry name" value="Rnp2-like_sf"/>
</dbReference>
<protein>
    <submittedName>
        <fullName evidence="2">Uncharacterized protein</fullName>
    </submittedName>
</protein>
<evidence type="ECO:0000256" key="1">
    <source>
        <dbReference type="ARBA" id="ARBA00022694"/>
    </source>
</evidence>
<reference evidence="2" key="1">
    <citation type="submission" date="2022-07" db="EMBL/GenBank/DDBJ databases">
        <title>Phylogenomic reconstructions and comparative analyses of Kickxellomycotina fungi.</title>
        <authorList>
            <person name="Reynolds N.K."/>
            <person name="Stajich J.E."/>
            <person name="Barry K."/>
            <person name="Grigoriev I.V."/>
            <person name="Crous P."/>
            <person name="Smith M.E."/>
        </authorList>
    </citation>
    <scope>NUCLEOTIDE SEQUENCE</scope>
    <source>
        <strain evidence="2">RSA 567</strain>
    </source>
</reference>
<accession>A0A9W8B617</accession>
<keyword evidence="1" id="KW-0819">tRNA processing</keyword>
<name>A0A9W8B617_9FUNG</name>
<dbReference type="Proteomes" id="UP001151582">
    <property type="component" value="Unassembled WGS sequence"/>
</dbReference>
<organism evidence="2 3">
    <name type="scientific">Dimargaris verticillata</name>
    <dbReference type="NCBI Taxonomy" id="2761393"/>
    <lineage>
        <taxon>Eukaryota</taxon>
        <taxon>Fungi</taxon>
        <taxon>Fungi incertae sedis</taxon>
        <taxon>Zoopagomycota</taxon>
        <taxon>Kickxellomycotina</taxon>
        <taxon>Dimargaritomycetes</taxon>
        <taxon>Dimargaritales</taxon>
        <taxon>Dimargaritaceae</taxon>
        <taxon>Dimargaris</taxon>
    </lineage>
</organism>
<dbReference type="OrthoDB" id="2262258at2759"/>
<comment type="caution">
    <text evidence="2">The sequence shown here is derived from an EMBL/GenBank/DDBJ whole genome shotgun (WGS) entry which is preliminary data.</text>
</comment>
<dbReference type="SUPFAM" id="SSF160350">
    <property type="entry name" value="Rnp2-like"/>
    <property type="match status" value="1"/>
</dbReference>
<dbReference type="EMBL" id="JANBQB010000001">
    <property type="protein sequence ID" value="KAJ1985382.1"/>
    <property type="molecule type" value="Genomic_DNA"/>
</dbReference>
<sequence>MTVRGSTWRYLKYQIDPESKAEACPDLQDQDVSNAFINAIRVLHGEVYAGIPIEIVSFRRDTNEVIVRTFIE</sequence>
<evidence type="ECO:0000313" key="3">
    <source>
        <dbReference type="Proteomes" id="UP001151582"/>
    </source>
</evidence>
<dbReference type="AlphaFoldDB" id="A0A9W8B617"/>